<comment type="caution">
    <text evidence="2">The sequence shown here is derived from an EMBL/GenBank/DDBJ whole genome shotgun (WGS) entry which is preliminary data.</text>
</comment>
<organism evidence="2 3">
    <name type="scientific">Zalerion maritima</name>
    <dbReference type="NCBI Taxonomy" id="339359"/>
    <lineage>
        <taxon>Eukaryota</taxon>
        <taxon>Fungi</taxon>
        <taxon>Dikarya</taxon>
        <taxon>Ascomycota</taxon>
        <taxon>Pezizomycotina</taxon>
        <taxon>Sordariomycetes</taxon>
        <taxon>Lulworthiomycetidae</taxon>
        <taxon>Lulworthiales</taxon>
        <taxon>Lulworthiaceae</taxon>
        <taxon>Zalerion</taxon>
    </lineage>
</organism>
<keyword evidence="3" id="KW-1185">Reference proteome</keyword>
<keyword evidence="1" id="KW-0732">Signal</keyword>
<name>A0AAD5WXC4_9PEZI</name>
<evidence type="ECO:0000313" key="3">
    <source>
        <dbReference type="Proteomes" id="UP001201980"/>
    </source>
</evidence>
<evidence type="ECO:0000313" key="2">
    <source>
        <dbReference type="EMBL" id="KAJ2906293.1"/>
    </source>
</evidence>
<dbReference type="AlphaFoldDB" id="A0AAD5WXC4"/>
<accession>A0AAD5WXC4</accession>
<feature type="chain" id="PRO_5042173107" evidence="1">
    <location>
        <begin position="24"/>
        <end position="163"/>
    </location>
</feature>
<sequence>MRFTKPLLLLALSTGTMVSPAEASIGKAAELACELFCQGIADLFVNIFGKRGLEGLSPEEVEKMKRAVMERAPQTAPEGVPQFEFERCYEAVQGVTVTASSPAAGAIQFDNVPAYCMNLATVLVGDPVNGPYPTPCGSACLVYNDLSDAQFNQLVGALNAAAS</sequence>
<feature type="signal peptide" evidence="1">
    <location>
        <begin position="1"/>
        <end position="23"/>
    </location>
</feature>
<proteinExistence type="predicted"/>
<dbReference type="Proteomes" id="UP001201980">
    <property type="component" value="Unassembled WGS sequence"/>
</dbReference>
<protein>
    <submittedName>
        <fullName evidence="2">Uncharacterized protein</fullName>
    </submittedName>
</protein>
<dbReference type="EMBL" id="JAKWBI020000016">
    <property type="protein sequence ID" value="KAJ2906293.1"/>
    <property type="molecule type" value="Genomic_DNA"/>
</dbReference>
<gene>
    <name evidence="2" type="ORF">MKZ38_002372</name>
</gene>
<reference evidence="2" key="1">
    <citation type="submission" date="2022-07" db="EMBL/GenBank/DDBJ databases">
        <title>Draft genome sequence of Zalerion maritima ATCC 34329, a (micro)plastics degrading marine fungus.</title>
        <authorList>
            <person name="Paco A."/>
            <person name="Goncalves M.F.M."/>
            <person name="Rocha-Santos T.A.P."/>
            <person name="Alves A."/>
        </authorList>
    </citation>
    <scope>NUCLEOTIDE SEQUENCE</scope>
    <source>
        <strain evidence="2">ATCC 34329</strain>
    </source>
</reference>
<evidence type="ECO:0000256" key="1">
    <source>
        <dbReference type="SAM" id="SignalP"/>
    </source>
</evidence>